<evidence type="ECO:0000313" key="1">
    <source>
        <dbReference type="EMBL" id="CAK9183435.1"/>
    </source>
</evidence>
<proteinExistence type="predicted"/>
<keyword evidence="2" id="KW-1185">Reference proteome</keyword>
<organism evidence="1 2">
    <name type="scientific">Ilex paraguariensis</name>
    <name type="common">yerba mate</name>
    <dbReference type="NCBI Taxonomy" id="185542"/>
    <lineage>
        <taxon>Eukaryota</taxon>
        <taxon>Viridiplantae</taxon>
        <taxon>Streptophyta</taxon>
        <taxon>Embryophyta</taxon>
        <taxon>Tracheophyta</taxon>
        <taxon>Spermatophyta</taxon>
        <taxon>Magnoliopsida</taxon>
        <taxon>eudicotyledons</taxon>
        <taxon>Gunneridae</taxon>
        <taxon>Pentapetalae</taxon>
        <taxon>asterids</taxon>
        <taxon>campanulids</taxon>
        <taxon>Aquifoliales</taxon>
        <taxon>Aquifoliaceae</taxon>
        <taxon>Ilex</taxon>
    </lineage>
</organism>
<dbReference type="PANTHER" id="PTHR23054">
    <property type="entry name" value="TERNARY COMPLEX FACTOR MIP1, LEUCINE-ZIPPER-RELATED"/>
    <property type="match status" value="1"/>
</dbReference>
<name>A0ABC8UQW9_9AQUA</name>
<protein>
    <recommendedName>
        <fullName evidence="3">DUF547 domain-containing protein</fullName>
    </recommendedName>
</protein>
<evidence type="ECO:0000313" key="2">
    <source>
        <dbReference type="Proteomes" id="UP001642360"/>
    </source>
</evidence>
<sequence length="144" mass="16552">MQWLQTLLSPGKMLKTGSNRHPYAIEYPEPLVHFALCSGVRVYTARSVFQDLKLAKEELIRASVYIQKETKICLPKILCYYAKDMSLSMPELLEIVDGCLSEVQQKAIRRCMKGRPEKYIYWLPQSSGFRYVIQSEVAKGRSAV</sequence>
<dbReference type="AlphaFoldDB" id="A0ABC8UQW9"/>
<accession>A0ABC8UQW9</accession>
<comment type="caution">
    <text evidence="1">The sequence shown here is derived from an EMBL/GenBank/DDBJ whole genome shotgun (WGS) entry which is preliminary data.</text>
</comment>
<dbReference type="EMBL" id="CAUOFW020008636">
    <property type="protein sequence ID" value="CAK9183435.1"/>
    <property type="molecule type" value="Genomic_DNA"/>
</dbReference>
<evidence type="ECO:0008006" key="3">
    <source>
        <dbReference type="Google" id="ProtNLM"/>
    </source>
</evidence>
<reference evidence="1 2" key="1">
    <citation type="submission" date="2024-02" db="EMBL/GenBank/DDBJ databases">
        <authorList>
            <person name="Vignale AGUSTIN F."/>
            <person name="Sosa J E."/>
            <person name="Modenutti C."/>
        </authorList>
    </citation>
    <scope>NUCLEOTIDE SEQUENCE [LARGE SCALE GENOMIC DNA]</scope>
</reference>
<dbReference type="PANTHER" id="PTHR23054:SF15">
    <property type="entry name" value="OS08G0515700 PROTEIN"/>
    <property type="match status" value="1"/>
</dbReference>
<gene>
    <name evidence="1" type="ORF">ILEXP_LOCUS53700</name>
</gene>
<dbReference type="Proteomes" id="UP001642360">
    <property type="component" value="Unassembled WGS sequence"/>
</dbReference>